<dbReference type="Gene3D" id="3.40.50.1820">
    <property type="entry name" value="alpha/beta hydrolase"/>
    <property type="match status" value="1"/>
</dbReference>
<evidence type="ECO:0000256" key="1">
    <source>
        <dbReference type="SAM" id="MobiDB-lite"/>
    </source>
</evidence>
<dbReference type="PANTHER" id="PTHR43358">
    <property type="entry name" value="ALPHA/BETA-HYDROLASE"/>
    <property type="match status" value="1"/>
</dbReference>
<dbReference type="SUPFAM" id="SSF53474">
    <property type="entry name" value="alpha/beta-Hydrolases"/>
    <property type="match status" value="1"/>
</dbReference>
<feature type="domain" description="Serine aminopeptidase S33" evidence="2">
    <location>
        <begin position="78"/>
        <end position="209"/>
    </location>
</feature>
<accession>A0A0S4TJT7</accession>
<sequence>MASILSSFSSQYNELWKAIIRPPRDRYSIRDLGPMRFAIGKSIFKRSDFTLRNRRFQALHCSHFEPIDNERQSESLPCVIYLHGNCSSRREALPYIPLLLPIGITVMAVDLSGSGLSDGDYISLGYHEKDDLSVLVEYLRNSKRCSSVGVWGRSMGAATALMYSGVDKGDGFLKGIVIDSSFCSLRQLCHELVHHYIPLLPNFLVDSALSFIKSTINDKAKVNIDDIAPIKSVGQCKVPALFISGTNDTLVNPNHSKTLHDNYAGEKMLMIIPGNHNSERPKFVKASIVIFFYTVFDCFIIPKSADALSSFLNTDLDLLFNYDGLYCDENGRIPKPITQSFYAIQQYIRHKTTNNVSAPMNTGLQKKNLGFSKEHSRREDMIRSSSNESFNDQSQGKGIQMRPPDVDKYIDRMIPLSSENIKQSSSTIYSTGASCSRSTTFETISQGFERGDTMNTVSSFEEFKDTFSPVTQPNRSSGTESGIEERIVGAEFGSDHLEGIVHYQISPSLPGMKHANNNNSDNQQQYFNQNQNIHQHSPSYHPYGLNQKGVTYTNGAISNGANSLLLSTGGLAPSTIGMSSVQHQAPTGVGVKKPSIASSLPKRVANYNYPGN</sequence>
<dbReference type="AlphaFoldDB" id="A0A0S4TJT7"/>
<dbReference type="VEuPathDB" id="CryptoDB:ChTU502y2012_407g0190"/>
<dbReference type="OrthoDB" id="10249433at2759"/>
<feature type="region of interest" description="Disordered" evidence="1">
    <location>
        <begin position="380"/>
        <end position="403"/>
    </location>
</feature>
<name>A0A0S4TJT7_CRYHO</name>
<feature type="compositionally biased region" description="Polar residues" evidence="1">
    <location>
        <begin position="383"/>
        <end position="397"/>
    </location>
</feature>
<dbReference type="VEuPathDB" id="CryptoDB:GY17_00003271"/>
<dbReference type="Pfam" id="PF12146">
    <property type="entry name" value="Hydrolase_4"/>
    <property type="match status" value="1"/>
</dbReference>
<dbReference type="Proteomes" id="UP000199752">
    <property type="component" value="Chromosome 7"/>
</dbReference>
<evidence type="ECO:0000313" key="3">
    <source>
        <dbReference type="EMBL" id="CUV07013.1"/>
    </source>
</evidence>
<dbReference type="InterPro" id="IPR022742">
    <property type="entry name" value="Hydrolase_4"/>
</dbReference>
<dbReference type="PANTHER" id="PTHR43358:SF4">
    <property type="entry name" value="ALPHA_BETA HYDROLASE FOLD-1 DOMAIN-CONTAINING PROTEIN"/>
    <property type="match status" value="1"/>
</dbReference>
<dbReference type="EMBL" id="LN877953">
    <property type="protein sequence ID" value="CUV07013.1"/>
    <property type="molecule type" value="Genomic_DNA"/>
</dbReference>
<dbReference type="InterPro" id="IPR029058">
    <property type="entry name" value="AB_hydrolase_fold"/>
</dbReference>
<dbReference type="VEuPathDB" id="CryptoDB:Chro.70050"/>
<dbReference type="VEuPathDB" id="CryptoDB:CHUDEA7_370"/>
<dbReference type="InterPro" id="IPR052920">
    <property type="entry name" value="DNA-binding_regulatory"/>
</dbReference>
<proteinExistence type="predicted"/>
<evidence type="ECO:0000259" key="2">
    <source>
        <dbReference type="Pfam" id="PF12146"/>
    </source>
</evidence>
<dbReference type="Pfam" id="PF10142">
    <property type="entry name" value="PhoPQ_related"/>
    <property type="match status" value="1"/>
</dbReference>
<dbReference type="InterPro" id="IPR009199">
    <property type="entry name" value="PhoPQ-act_pathogen-rel_PqaA"/>
</dbReference>
<gene>
    <name evidence="3" type="ORF">CHUDEA7_370</name>
</gene>
<organism evidence="3">
    <name type="scientific">Cryptosporidium hominis</name>
    <dbReference type="NCBI Taxonomy" id="237895"/>
    <lineage>
        <taxon>Eukaryota</taxon>
        <taxon>Sar</taxon>
        <taxon>Alveolata</taxon>
        <taxon>Apicomplexa</taxon>
        <taxon>Conoidasida</taxon>
        <taxon>Coccidia</taxon>
        <taxon>Eucoccidiorida</taxon>
        <taxon>Eimeriorina</taxon>
        <taxon>Cryptosporidiidae</taxon>
        <taxon>Cryptosporidium</taxon>
    </lineage>
</organism>
<reference evidence="3" key="1">
    <citation type="submission" date="2015-08" db="EMBL/GenBank/DDBJ databases">
        <authorList>
            <person name="Babu N.S."/>
            <person name="Beckwith C.J."/>
            <person name="Beseler K.G."/>
            <person name="Brison A."/>
            <person name="Carone J.V."/>
            <person name="Caskin T.P."/>
            <person name="Diamond M."/>
            <person name="Durham M.E."/>
            <person name="Foxe J.M."/>
            <person name="Go M."/>
            <person name="Henderson B.A."/>
            <person name="Jones I.B."/>
            <person name="McGettigan J.A."/>
            <person name="Micheletti S.J."/>
            <person name="Nasrallah M.E."/>
            <person name="Ortiz D."/>
            <person name="Piller C.R."/>
            <person name="Privatt S.R."/>
            <person name="Schneider S.L."/>
            <person name="Sharp S."/>
            <person name="Smith T.C."/>
            <person name="Stanton J.D."/>
            <person name="Ullery H.E."/>
            <person name="Wilson R.J."/>
            <person name="Serrano M.G."/>
            <person name="Buck G."/>
            <person name="Lee V."/>
            <person name="Wang Y."/>
            <person name="Carvalho R."/>
            <person name="Voegtly L."/>
            <person name="Shi R."/>
            <person name="Duckworth R."/>
            <person name="Johnson A."/>
            <person name="Loviza R."/>
            <person name="Walstead R."/>
            <person name="Shah Z."/>
            <person name="Kiflezghi M."/>
            <person name="Wade K."/>
            <person name="Ball S.L."/>
            <person name="Bradley K.W."/>
            <person name="Asai D.J."/>
            <person name="Bowman C.A."/>
            <person name="Russell D.A."/>
            <person name="Pope W.H."/>
            <person name="Jacobs-Sera D."/>
            <person name="Hendrix R.W."/>
            <person name="Hatfull G.F."/>
        </authorList>
    </citation>
    <scope>NUCLEOTIDE SEQUENCE [LARGE SCALE GENOMIC DNA]</scope>
</reference>
<protein>
    <recommendedName>
        <fullName evidence="2">Serine aminopeptidase S33 domain-containing protein</fullName>
    </recommendedName>
</protein>